<feature type="chain" id="PRO_5003608677" description="Polymorphic outer membrane protein" evidence="1">
    <location>
        <begin position="27"/>
        <end position="1395"/>
    </location>
</feature>
<dbReference type="InterPro" id="IPR011050">
    <property type="entry name" value="Pectin_lyase_fold/virulence"/>
</dbReference>
<proteinExistence type="predicted"/>
<keyword evidence="3" id="KW-1185">Reference proteome</keyword>
<evidence type="ECO:0000313" key="3">
    <source>
        <dbReference type="Proteomes" id="UP000003571"/>
    </source>
</evidence>
<dbReference type="EMBL" id="AGRW01000028">
    <property type="protein sequence ID" value="EIC02934.1"/>
    <property type="molecule type" value="Genomic_DNA"/>
</dbReference>
<evidence type="ECO:0000313" key="2">
    <source>
        <dbReference type="EMBL" id="EIC02934.1"/>
    </source>
</evidence>
<protein>
    <recommendedName>
        <fullName evidence="4">Polymorphic outer membrane protein</fullName>
    </recommendedName>
</protein>
<reference evidence="2 3" key="1">
    <citation type="submission" date="2011-09" db="EMBL/GenBank/DDBJ databases">
        <title>The draft genome of Treponema saccharophilum DSM 2985.</title>
        <authorList>
            <consortium name="US DOE Joint Genome Institute (JGI-PGF)"/>
            <person name="Lucas S."/>
            <person name="Copeland A."/>
            <person name="Lapidus A."/>
            <person name="Glavina del Rio T."/>
            <person name="Dalin E."/>
            <person name="Tice H."/>
            <person name="Bruce D."/>
            <person name="Goodwin L."/>
            <person name="Pitluck S."/>
            <person name="Peters L."/>
            <person name="Kyrpides N."/>
            <person name="Mavromatis K."/>
            <person name="Ivanova N."/>
            <person name="Markowitz V."/>
            <person name="Cheng J.-F."/>
            <person name="Hugenholtz P."/>
            <person name="Woyke T."/>
            <person name="Wu D."/>
            <person name="Gronow S."/>
            <person name="Wellnitz S."/>
            <person name="Brambilla E."/>
            <person name="Klenk H.-P."/>
            <person name="Eisen J.A."/>
        </authorList>
    </citation>
    <scope>NUCLEOTIDE SEQUENCE [LARGE SCALE GENOMIC DNA]</scope>
    <source>
        <strain evidence="2 3">DSM 2985</strain>
    </source>
</reference>
<sequence length="1395" mass="151495">MKTAFRFFLFVFVLSAVFSFGCSLFGDDDDGGNESAESVAELFSGTASFRGTVALDGVFPRARRTSSARTVLPSLSEEITYSVVAEGGGRTYTADVDGISFSFGDLAVSEDGTEYAITVSGTTTINEGGAEKTVRVLFGKVVLLLRGGDAVSGVIPVEPEMQDGKGRLRIGISVPDNVHSCEVKYQKILGGGYASKAFSEVESVISWDEEIDSGNYEAVFSFYNTESPDDENRILLYEFRETLHICRDLVSDEWFGASSHVTGVGECEITPEMLSRFALTRIYVSDRAVGDETGTRANPFSSIKKATLALFDKDADYTIVVDGTLTGAQEIPDSVTGERAKSITICGAHKNDGGTPSDAIVGGGDGTALSIHSDVKVVLRNVSVSGGNSSGNGGGVFIAENASVELCEGVRITENSAEKGGGVYNEGTLVADGCAILGNIAENGSGIFSAGIFRMKECSIKDAVFLADGKTIEIASALGDKTAARIEPETYSAGTKVIELSDGADSVTSLSAENFKFIVVQPENAPEGFFVSAEGELSSPFSFENGFFNGNVAEVDGIPYAVVEYADSLDFVVENPVPESTLEINGETAPSGTETMSDGLNEFRIRISRENYDDVVLTSKMYAVKSLTEPEITFPNKSSVDGETIKFSYLKYDNLLMDVTNTYDGATITTTIDGGTPKTGDLTNQELDVGTHTIKVTVEKQYCTTQEFVKSVNVKINRVKAKVKNQVHHWHTDGGRDVDLIVTFYIESTKNGQQEIWSCYNYHKDNTHDYYDDVANDKVVYLYEKTDKFYFYTNRAMDRDGSKESNWDHLGTINKGDSSATRSLKDLKANPQIDTGDHHGDKNCKSRYWINVELSEEAAEPLFTFNPSRNGMRDGNNFEYIEVENASSEASYTISAQDGASISGTIDGDSFNGTKTGKLSLGEHTITVTSKQSGFTDTTITKKIKVVTPLKKPTLRIWNGTSNVAADSAGAEDTAYSDYNCYNVNLTAGGTLGTVEYIFDAESGVTVDVSDNGTERDGTDTKLELGPHTLTVTCSKPGYTAREFEEKVYIQGILGAPSIAFYKEAAHTTELSMHSHPESSSYLLYDSYDVELDKDGNCALYYKATPANAGSTVTVTENSAELSGKLALGPHTITVTATRQYCVSKSVEKKIYVQGILSEPTFTPDGEKVKTEGTTEYWQYSYKKYDEMPITVTAGNAGNTVTLYMDGHEVEKASLGYGTAGSVSVTQTRQYCKTLESESKWMDVSIKPITLTYNNKTGKGKLELKLSNFGNDPAIMPLGANITIRAAGKEAMTAYNKTDESVNQNTWLTLNDSSARSVEITLNNPSDEIIVYTDIWRTDKSNCTMRDHESTRSLSQIKEGKGENENAGEWTFIVDMYEGYYSRKAQPRITFSVSD</sequence>
<evidence type="ECO:0008006" key="4">
    <source>
        <dbReference type="Google" id="ProtNLM"/>
    </source>
</evidence>
<keyword evidence="1" id="KW-0732">Signal</keyword>
<organism evidence="2 3">
    <name type="scientific">Treponema saccharophilum DSM 2985</name>
    <dbReference type="NCBI Taxonomy" id="907348"/>
    <lineage>
        <taxon>Bacteria</taxon>
        <taxon>Pseudomonadati</taxon>
        <taxon>Spirochaetota</taxon>
        <taxon>Spirochaetia</taxon>
        <taxon>Spirochaetales</taxon>
        <taxon>Treponemataceae</taxon>
        <taxon>Treponema</taxon>
    </lineage>
</organism>
<dbReference type="PROSITE" id="PS51257">
    <property type="entry name" value="PROKAR_LIPOPROTEIN"/>
    <property type="match status" value="1"/>
</dbReference>
<dbReference type="Proteomes" id="UP000003571">
    <property type="component" value="Unassembled WGS sequence"/>
</dbReference>
<gene>
    <name evidence="2" type="ORF">TresaDRAFT_2587</name>
</gene>
<name>H7EHI8_9SPIR</name>
<dbReference type="OrthoDB" id="355003at2"/>
<feature type="signal peptide" evidence="1">
    <location>
        <begin position="1"/>
        <end position="26"/>
    </location>
</feature>
<dbReference type="STRING" id="907348.TresaDRAFT_2587"/>
<accession>H7EHI8</accession>
<dbReference type="SUPFAM" id="SSF51126">
    <property type="entry name" value="Pectin lyase-like"/>
    <property type="match status" value="1"/>
</dbReference>
<comment type="caution">
    <text evidence="2">The sequence shown here is derived from an EMBL/GenBank/DDBJ whole genome shotgun (WGS) entry which is preliminary data.</text>
</comment>
<dbReference type="PATRIC" id="fig|907348.3.peg.256"/>
<dbReference type="RefSeq" id="WP_002702120.1">
    <property type="nucleotide sequence ID" value="NZ_AGRW01000028.1"/>
</dbReference>
<evidence type="ECO:0000256" key="1">
    <source>
        <dbReference type="SAM" id="SignalP"/>
    </source>
</evidence>